<protein>
    <submittedName>
        <fullName evidence="1">Uncharacterized protein</fullName>
    </submittedName>
</protein>
<dbReference type="OrthoDB" id="6008970at2"/>
<accession>A0A841KI04</accession>
<dbReference type="AlphaFoldDB" id="A0A841KI04"/>
<evidence type="ECO:0000313" key="2">
    <source>
        <dbReference type="Proteomes" id="UP000560000"/>
    </source>
</evidence>
<proteinExistence type="predicted"/>
<reference evidence="1 2" key="1">
    <citation type="submission" date="2020-08" db="EMBL/GenBank/DDBJ databases">
        <title>Genomic Encyclopedia of Type Strains, Phase IV (KMG-IV): sequencing the most valuable type-strain genomes for metagenomic binning, comparative biology and taxonomic classification.</title>
        <authorList>
            <person name="Goeker M."/>
        </authorList>
    </citation>
    <scope>NUCLEOTIDE SEQUENCE [LARGE SCALE GENOMIC DNA]</scope>
    <source>
        <strain evidence="1 2">DSM 107085</strain>
    </source>
</reference>
<organism evidence="1 2">
    <name type="scientific">Oleiagrimonas soli</name>
    <dbReference type="NCBI Taxonomy" id="1543381"/>
    <lineage>
        <taxon>Bacteria</taxon>
        <taxon>Pseudomonadati</taxon>
        <taxon>Pseudomonadota</taxon>
        <taxon>Gammaproteobacteria</taxon>
        <taxon>Lysobacterales</taxon>
        <taxon>Rhodanobacteraceae</taxon>
        <taxon>Oleiagrimonas</taxon>
    </lineage>
</organism>
<dbReference type="PROSITE" id="PS51257">
    <property type="entry name" value="PROKAR_LIPOPROTEIN"/>
    <property type="match status" value="1"/>
</dbReference>
<sequence length="152" mass="15842">MKPQHASFALIPALLLSACGSSTDGSRITMSGAVAAAAKRSEKPPISVVSVDLGRAVDDEHRITQPATIFTPEDAVYASVNTAGRASAVKLAAHWSFREGNAISDQVATVHADGPASTAFRLARPQGLPRGSYQVQISVDGEPVASREFSVN</sequence>
<evidence type="ECO:0000313" key="1">
    <source>
        <dbReference type="EMBL" id="MBB6184600.1"/>
    </source>
</evidence>
<dbReference type="Proteomes" id="UP000560000">
    <property type="component" value="Unassembled WGS sequence"/>
</dbReference>
<comment type="caution">
    <text evidence="1">The sequence shown here is derived from an EMBL/GenBank/DDBJ whole genome shotgun (WGS) entry which is preliminary data.</text>
</comment>
<name>A0A841KI04_9GAMM</name>
<gene>
    <name evidence="1" type="ORF">HNQ86_001945</name>
</gene>
<dbReference type="EMBL" id="JACHET010000001">
    <property type="protein sequence ID" value="MBB6184600.1"/>
    <property type="molecule type" value="Genomic_DNA"/>
</dbReference>
<dbReference type="RefSeq" id="WP_052394532.1">
    <property type="nucleotide sequence ID" value="NZ_JACHET010000001.1"/>
</dbReference>